<dbReference type="RefSeq" id="WP_130934780.1">
    <property type="nucleotide sequence ID" value="NZ_SISZ01000037.1"/>
</dbReference>
<protein>
    <recommendedName>
        <fullName evidence="3">Helix-turn-helix domain-containing protein</fullName>
    </recommendedName>
</protein>
<name>A0ABD7Q7Z4_HAFAL</name>
<dbReference type="Pfam" id="PF15943">
    <property type="entry name" value="YdaS_toxin"/>
    <property type="match status" value="1"/>
</dbReference>
<comment type="caution">
    <text evidence="1">The sequence shown here is derived from an EMBL/GenBank/DDBJ whole genome shotgun (WGS) entry which is preliminary data.</text>
</comment>
<reference evidence="1 2" key="1">
    <citation type="submission" date="2019-02" db="EMBL/GenBank/DDBJ databases">
        <title>Comparative genomic analysis of the Hafnia genus genomes.</title>
        <authorList>
            <person name="Zhiqiu Y."/>
            <person name="Chao Y."/>
            <person name="Yuhui D."/>
            <person name="Di H."/>
            <person name="Bin L."/>
        </authorList>
    </citation>
    <scope>NUCLEOTIDE SEQUENCE [LARGE SCALE GENOMIC DNA]</scope>
    <source>
        <strain evidence="1 2">PCM_1210</strain>
    </source>
</reference>
<evidence type="ECO:0000313" key="1">
    <source>
        <dbReference type="EMBL" id="TBL67834.1"/>
    </source>
</evidence>
<sequence>MQHKYKNITENAVRVVGSISEVSRRFGFRSVQSVANWIDKNRVPSERVIQLCEFGEWCITPHELRPDIYPNQADGLPGGHAVLLENLGKQSTLTTISKVNFS</sequence>
<dbReference type="AlphaFoldDB" id="A0ABD7Q7Z4"/>
<dbReference type="Proteomes" id="UP000291600">
    <property type="component" value="Unassembled WGS sequence"/>
</dbReference>
<dbReference type="InterPro" id="IPR010982">
    <property type="entry name" value="Lambda_DNA-bd_dom_sf"/>
</dbReference>
<evidence type="ECO:0000313" key="2">
    <source>
        <dbReference type="Proteomes" id="UP000291600"/>
    </source>
</evidence>
<evidence type="ECO:0008006" key="3">
    <source>
        <dbReference type="Google" id="ProtNLM"/>
    </source>
</evidence>
<dbReference type="Gene3D" id="1.10.260.40">
    <property type="entry name" value="lambda repressor-like DNA-binding domains"/>
    <property type="match status" value="1"/>
</dbReference>
<accession>A0ABD7Q7Z4</accession>
<gene>
    <name evidence="1" type="ORF">EYY96_09745</name>
</gene>
<proteinExistence type="predicted"/>
<organism evidence="1 2">
    <name type="scientific">Hafnia alvei</name>
    <dbReference type="NCBI Taxonomy" id="569"/>
    <lineage>
        <taxon>Bacteria</taxon>
        <taxon>Pseudomonadati</taxon>
        <taxon>Pseudomonadota</taxon>
        <taxon>Gammaproteobacteria</taxon>
        <taxon>Enterobacterales</taxon>
        <taxon>Hafniaceae</taxon>
        <taxon>Hafnia</taxon>
    </lineage>
</organism>
<dbReference type="EMBL" id="SITJ01000066">
    <property type="protein sequence ID" value="TBL67834.1"/>
    <property type="molecule type" value="Genomic_DNA"/>
</dbReference>
<dbReference type="InterPro" id="IPR031856">
    <property type="entry name" value="YdaS_toxin-like"/>
</dbReference>